<feature type="transmembrane region" description="Helical" evidence="7">
    <location>
        <begin position="193"/>
        <end position="211"/>
    </location>
</feature>
<dbReference type="InterPro" id="IPR016439">
    <property type="entry name" value="Lag1/Lac1-like"/>
</dbReference>
<comment type="similarity">
    <text evidence="2">Belongs to the sphingosine N-acyltransferase family.</text>
</comment>
<name>A0A4Q4T099_9PEZI</name>
<evidence type="ECO:0000259" key="8">
    <source>
        <dbReference type="PROSITE" id="PS50922"/>
    </source>
</evidence>
<proteinExistence type="inferred from homology"/>
<accession>A0A4Q4T099</accession>
<comment type="subcellular location">
    <subcellularLocation>
        <location evidence="1">Membrane</location>
        <topology evidence="1">Multi-pass membrane protein</topology>
    </subcellularLocation>
</comment>
<protein>
    <recommendedName>
        <fullName evidence="8">TLC domain-containing protein</fullName>
    </recommendedName>
</protein>
<feature type="transmembrane region" description="Helical" evidence="7">
    <location>
        <begin position="216"/>
        <end position="236"/>
    </location>
</feature>
<keyword evidence="3 6" id="KW-0812">Transmembrane</keyword>
<evidence type="ECO:0000256" key="4">
    <source>
        <dbReference type="ARBA" id="ARBA00022989"/>
    </source>
</evidence>
<evidence type="ECO:0000256" key="5">
    <source>
        <dbReference type="ARBA" id="ARBA00023136"/>
    </source>
</evidence>
<dbReference type="Proteomes" id="UP000293360">
    <property type="component" value="Unassembled WGS sequence"/>
</dbReference>
<feature type="transmembrane region" description="Helical" evidence="7">
    <location>
        <begin position="299"/>
        <end position="322"/>
    </location>
</feature>
<dbReference type="InterPro" id="IPR006634">
    <property type="entry name" value="TLC-dom"/>
</dbReference>
<dbReference type="PANTHER" id="PTHR12560:SF0">
    <property type="entry name" value="LD18904P"/>
    <property type="match status" value="1"/>
</dbReference>
<dbReference type="PANTHER" id="PTHR12560">
    <property type="entry name" value="LONGEVITY ASSURANCE FACTOR 1 LAG1"/>
    <property type="match status" value="1"/>
</dbReference>
<keyword evidence="10" id="KW-1185">Reference proteome</keyword>
<dbReference type="EMBL" id="QJNU01000681">
    <property type="protein sequence ID" value="RYO89800.1"/>
    <property type="molecule type" value="Genomic_DNA"/>
</dbReference>
<keyword evidence="4 7" id="KW-1133">Transmembrane helix</keyword>
<dbReference type="GO" id="GO:0050291">
    <property type="term" value="F:sphingosine N-acyltransferase activity"/>
    <property type="evidence" value="ECO:0007669"/>
    <property type="project" value="InterPro"/>
</dbReference>
<reference evidence="9 10" key="1">
    <citation type="submission" date="2018-06" db="EMBL/GenBank/DDBJ databases">
        <title>Complete Genomes of Monosporascus.</title>
        <authorList>
            <person name="Robinson A.J."/>
            <person name="Natvig D.O."/>
        </authorList>
    </citation>
    <scope>NUCLEOTIDE SEQUENCE [LARGE SCALE GENOMIC DNA]</scope>
    <source>
        <strain evidence="9 10">CBS 110550</strain>
    </source>
</reference>
<sequence>MEAPQYKSKTVKTRVRSVKDAAIAKKVGSPRNLTQWLLDNQTALSYYNSKTGKYAAGYDDFCFVAFLTVLLMGLRAACMEYVLVPLAKRWGISTRKEAIRFSEQGWMLTYYNIYLYYRSPYFLNMEELWTNWPQRELDGPMKGYILAQWAFWSQQLLVIHIETRRKDYWQILTHHFVTIALIAASYAYHHTRLGHVILVLMDVIELIFPLAKCLKYLGFTTACDVLFGVFMITWFISRHVFYPMVCWSIYVDPPRLLRSACYHGTADNLQGPLPVPDDWSHLLDPFRDPSGTVCTNDNIIFGFLCYLLLLQVIMMMWFVLIVRVATRVLSGSGAEDVRSDDEIEVDAERLVAQPIEEEVGVEDIDLKQWERRTGAKGVTSSTAISLSGHGDRKELLNRIGCEKQID</sequence>
<gene>
    <name evidence="9" type="ORF">DL764_008538</name>
</gene>
<evidence type="ECO:0000256" key="1">
    <source>
        <dbReference type="ARBA" id="ARBA00004141"/>
    </source>
</evidence>
<organism evidence="9 10">
    <name type="scientific">Monosporascus ibericus</name>
    <dbReference type="NCBI Taxonomy" id="155417"/>
    <lineage>
        <taxon>Eukaryota</taxon>
        <taxon>Fungi</taxon>
        <taxon>Dikarya</taxon>
        <taxon>Ascomycota</taxon>
        <taxon>Pezizomycotina</taxon>
        <taxon>Sordariomycetes</taxon>
        <taxon>Xylariomycetidae</taxon>
        <taxon>Xylariales</taxon>
        <taxon>Xylariales incertae sedis</taxon>
        <taxon>Monosporascus</taxon>
    </lineage>
</organism>
<dbReference type="PROSITE" id="PS50922">
    <property type="entry name" value="TLC"/>
    <property type="match status" value="1"/>
</dbReference>
<evidence type="ECO:0000256" key="6">
    <source>
        <dbReference type="PROSITE-ProRule" id="PRU00205"/>
    </source>
</evidence>
<feature type="transmembrane region" description="Helical" evidence="7">
    <location>
        <begin position="168"/>
        <end position="187"/>
    </location>
</feature>
<evidence type="ECO:0000313" key="9">
    <source>
        <dbReference type="EMBL" id="RYO89800.1"/>
    </source>
</evidence>
<feature type="transmembrane region" description="Helical" evidence="7">
    <location>
        <begin position="63"/>
        <end position="84"/>
    </location>
</feature>
<dbReference type="STRING" id="155417.A0A4Q4T099"/>
<evidence type="ECO:0000256" key="3">
    <source>
        <dbReference type="ARBA" id="ARBA00022692"/>
    </source>
</evidence>
<comment type="caution">
    <text evidence="9">The sequence shown here is derived from an EMBL/GenBank/DDBJ whole genome shotgun (WGS) entry which is preliminary data.</text>
</comment>
<dbReference type="OrthoDB" id="537032at2759"/>
<evidence type="ECO:0000256" key="7">
    <source>
        <dbReference type="SAM" id="Phobius"/>
    </source>
</evidence>
<dbReference type="AlphaFoldDB" id="A0A4Q4T099"/>
<evidence type="ECO:0000313" key="10">
    <source>
        <dbReference type="Proteomes" id="UP000293360"/>
    </source>
</evidence>
<evidence type="ECO:0000256" key="2">
    <source>
        <dbReference type="ARBA" id="ARBA00009808"/>
    </source>
</evidence>
<keyword evidence="5 6" id="KW-0472">Membrane</keyword>
<dbReference type="GO" id="GO:0046513">
    <property type="term" value="P:ceramide biosynthetic process"/>
    <property type="evidence" value="ECO:0007669"/>
    <property type="project" value="InterPro"/>
</dbReference>
<dbReference type="Pfam" id="PF03798">
    <property type="entry name" value="TRAM_LAG1_CLN8"/>
    <property type="match status" value="1"/>
</dbReference>
<dbReference type="SMART" id="SM00724">
    <property type="entry name" value="TLC"/>
    <property type="match status" value="1"/>
</dbReference>
<feature type="domain" description="TLC" evidence="8">
    <location>
        <begin position="93"/>
        <end position="330"/>
    </location>
</feature>
<dbReference type="GO" id="GO:0016020">
    <property type="term" value="C:membrane"/>
    <property type="evidence" value="ECO:0007669"/>
    <property type="project" value="UniProtKB-SubCell"/>
</dbReference>